<protein>
    <submittedName>
        <fullName evidence="2">Uncharacterized protein</fullName>
    </submittedName>
</protein>
<organism evidence="2 3">
    <name type="scientific">Puccinia sorghi</name>
    <dbReference type="NCBI Taxonomy" id="27349"/>
    <lineage>
        <taxon>Eukaryota</taxon>
        <taxon>Fungi</taxon>
        <taxon>Dikarya</taxon>
        <taxon>Basidiomycota</taxon>
        <taxon>Pucciniomycotina</taxon>
        <taxon>Pucciniomycetes</taxon>
        <taxon>Pucciniales</taxon>
        <taxon>Pucciniaceae</taxon>
        <taxon>Puccinia</taxon>
    </lineage>
</organism>
<reference evidence="2 3" key="1">
    <citation type="submission" date="2015-08" db="EMBL/GenBank/DDBJ databases">
        <title>Next Generation Sequencing and Analysis of the Genome of Puccinia sorghi L Schw, the Causal Agent of Maize Common Rust.</title>
        <authorList>
            <person name="Rochi L."/>
            <person name="Burguener G."/>
            <person name="Darino M."/>
            <person name="Turjanski A."/>
            <person name="Kreff E."/>
            <person name="Dieguez M.J."/>
            <person name="Sacco F."/>
        </authorList>
    </citation>
    <scope>NUCLEOTIDE SEQUENCE [LARGE SCALE GENOMIC DNA]</scope>
    <source>
        <strain evidence="2 3">RO10H11247</strain>
    </source>
</reference>
<dbReference type="EMBL" id="LAVV01007216">
    <property type="protein sequence ID" value="KNZ56690.1"/>
    <property type="molecule type" value="Genomic_DNA"/>
</dbReference>
<proteinExistence type="predicted"/>
<name>A0A0L6V988_9BASI</name>
<feature type="region of interest" description="Disordered" evidence="1">
    <location>
        <begin position="54"/>
        <end position="75"/>
    </location>
</feature>
<feature type="region of interest" description="Disordered" evidence="1">
    <location>
        <begin position="114"/>
        <end position="146"/>
    </location>
</feature>
<feature type="region of interest" description="Disordered" evidence="1">
    <location>
        <begin position="188"/>
        <end position="310"/>
    </location>
</feature>
<dbReference type="OrthoDB" id="2504757at2759"/>
<evidence type="ECO:0000313" key="2">
    <source>
        <dbReference type="EMBL" id="KNZ56690.1"/>
    </source>
</evidence>
<evidence type="ECO:0000256" key="1">
    <source>
        <dbReference type="SAM" id="MobiDB-lite"/>
    </source>
</evidence>
<feature type="compositionally biased region" description="Basic and acidic residues" evidence="1">
    <location>
        <begin position="418"/>
        <end position="434"/>
    </location>
</feature>
<sequence length="970" mass="110841">MPMTYQAVSHISQAQDEVLHNSEMGRATLPALGLGSEWSEKVDQIQGTQKHNDFANAWGQSTPSPAHPQAQRQYPRGTRPIWPSVLIPPEDLFEPSIPLKNDYDRTPWDRPYWPKSKASLPRTVQRANERIQPTQSASPGLSAEATSIHQVGLKNSLNLKDQASSSGERKASGVKGVVKILQRQSLLSEDLHNSKETQLPSQKPRGPVHESFQRKSPVISEETDPIHPEETSEETSSARSKTKSIQNEPGKGSRENRPDPRITESKFVQEGSSSSGSNTWSPLNQSKKKDRKPISSKNSSGKVAPLTPEQLLALEKKGKWKVLSGSAEKSKKPSEVKEYYFMGKEAQAVSETLKSTESFPMSHSEPPLPPNTAHHQQKQGFEKTYKNTLNKIKLDEMSQKEDDSISAEGKGVAFVTKTEGETIKPSEQKNKESKIGISSESSDNGPTEEDIHILSLIDQVIKNTPEPQKIISTAPMRFKINYDSQANYLFSEYQKAKESSTSKNPNRSLLPIMAPLTIEPQMKKKIARKIELVFQDKKFILRSPPLESRSLKQYSEVTVQKFFELWGQGYVLSWEANRLDIKLMSQLAVILNLHNDSPHFGISPIFHKVDIHETFQLLERQKLSKVLGLIYEKLGKEEGTRRLEAFTKFLMYHSIAKRWKALKRGWKKDGKRSSIQAEFFEIVNGISEDPQFIVEIPQRPSLWTSVGSEMGPKSTWPTVEKIYGIQYAKIHSHFLDYTEGMLPDIQKWWKSTGLESASRKYGLDILRILKVGEVLQFGSDHFVLNFGNRETSAEKAFSRILDIMNEPRSLPWIESPERAWLYSAVGSLYQDRLRDLSLHIFFKGYSSKQNMELTRSTRSGFELLWCDLGLNLMDAPQISDLQDPANFQKKLKRYQNISGCFSEYSRMAISICFRFFYANHQIHLSKAEERYKKLREFLHYAKNIFKEKKEQFTFFIPELPNFYHLCRRFF</sequence>
<feature type="compositionally biased region" description="Polar residues" evidence="1">
    <location>
        <begin position="351"/>
        <end position="361"/>
    </location>
</feature>
<accession>A0A0L6V988</accession>
<dbReference type="AlphaFoldDB" id="A0A0L6V988"/>
<comment type="caution">
    <text evidence="2">The sequence shown here is derived from an EMBL/GenBank/DDBJ whole genome shotgun (WGS) entry which is preliminary data.</text>
</comment>
<feature type="compositionally biased region" description="Polar residues" evidence="1">
    <location>
        <begin position="131"/>
        <end position="146"/>
    </location>
</feature>
<keyword evidence="3" id="KW-1185">Reference proteome</keyword>
<feature type="region of interest" description="Disordered" evidence="1">
    <location>
        <begin position="418"/>
        <end position="448"/>
    </location>
</feature>
<feature type="region of interest" description="Disordered" evidence="1">
    <location>
        <begin position="351"/>
        <end position="377"/>
    </location>
</feature>
<dbReference type="Proteomes" id="UP000037035">
    <property type="component" value="Unassembled WGS sequence"/>
</dbReference>
<dbReference type="VEuPathDB" id="FungiDB:VP01_2341g2"/>
<feature type="compositionally biased region" description="Basic and acidic residues" evidence="1">
    <location>
        <begin position="251"/>
        <end position="264"/>
    </location>
</feature>
<evidence type="ECO:0000313" key="3">
    <source>
        <dbReference type="Proteomes" id="UP000037035"/>
    </source>
</evidence>
<gene>
    <name evidence="2" type="ORF">VP01_2341g2</name>
</gene>